<dbReference type="InParanoid" id="A0A1V9Y2K1"/>
<comment type="caution">
    <text evidence="1">The sequence shown here is derived from an EMBL/GenBank/DDBJ whole genome shotgun (WGS) entry which is preliminary data.</text>
</comment>
<organism evidence="1 2">
    <name type="scientific">Tropilaelaps mercedesae</name>
    <dbReference type="NCBI Taxonomy" id="418985"/>
    <lineage>
        <taxon>Eukaryota</taxon>
        <taxon>Metazoa</taxon>
        <taxon>Ecdysozoa</taxon>
        <taxon>Arthropoda</taxon>
        <taxon>Chelicerata</taxon>
        <taxon>Arachnida</taxon>
        <taxon>Acari</taxon>
        <taxon>Parasitiformes</taxon>
        <taxon>Mesostigmata</taxon>
        <taxon>Gamasina</taxon>
        <taxon>Dermanyssoidea</taxon>
        <taxon>Laelapidae</taxon>
        <taxon>Tropilaelaps</taxon>
    </lineage>
</organism>
<dbReference type="EMBL" id="MNPL01000558">
    <property type="protein sequence ID" value="OQR79913.1"/>
    <property type="molecule type" value="Genomic_DNA"/>
</dbReference>
<gene>
    <name evidence="1" type="ORF">BIW11_05404</name>
</gene>
<proteinExistence type="predicted"/>
<feature type="non-terminal residue" evidence="1">
    <location>
        <position position="108"/>
    </location>
</feature>
<reference evidence="1 2" key="1">
    <citation type="journal article" date="2017" name="Gigascience">
        <title>Draft genome of the honey bee ectoparasitic mite, Tropilaelaps mercedesae, is shaped by the parasitic life history.</title>
        <authorList>
            <person name="Dong X."/>
            <person name="Armstrong S.D."/>
            <person name="Xia D."/>
            <person name="Makepeace B.L."/>
            <person name="Darby A.C."/>
            <person name="Kadowaki T."/>
        </authorList>
    </citation>
    <scope>NUCLEOTIDE SEQUENCE [LARGE SCALE GENOMIC DNA]</scope>
    <source>
        <strain evidence="1">Wuxi-XJTLU</strain>
    </source>
</reference>
<keyword evidence="2" id="KW-1185">Reference proteome</keyword>
<accession>A0A1V9Y2K1</accession>
<dbReference type="Proteomes" id="UP000192247">
    <property type="component" value="Unassembled WGS sequence"/>
</dbReference>
<evidence type="ECO:0000313" key="2">
    <source>
        <dbReference type="Proteomes" id="UP000192247"/>
    </source>
</evidence>
<dbReference type="AlphaFoldDB" id="A0A1V9Y2K1"/>
<protein>
    <submittedName>
        <fullName evidence="1">Uncharacterized protein</fullName>
    </submittedName>
</protein>
<name>A0A1V9Y2K1_9ACAR</name>
<evidence type="ECO:0000313" key="1">
    <source>
        <dbReference type="EMBL" id="OQR79913.1"/>
    </source>
</evidence>
<sequence length="108" mass="12007">MNCAETDEACECAFNVSLRAFGPKECRFSTERQDECLSEPWEPNICTFDVLTAVACDQCVEKKKTVFCAFKHDDANAHQVKLICRGIEGDFGDIADISCTNEKLGLCN</sequence>